<name>A0AAE3NK18_RALSL</name>
<organism evidence="1 2">
    <name type="scientific">Ralstonia solanacearum</name>
    <name type="common">Pseudomonas solanacearum</name>
    <dbReference type="NCBI Taxonomy" id="305"/>
    <lineage>
        <taxon>Bacteria</taxon>
        <taxon>Pseudomonadati</taxon>
        <taxon>Pseudomonadota</taxon>
        <taxon>Betaproteobacteria</taxon>
        <taxon>Burkholderiales</taxon>
        <taxon>Burkholderiaceae</taxon>
        <taxon>Ralstonia</taxon>
        <taxon>Ralstonia solanacearum species complex</taxon>
    </lineage>
</organism>
<proteinExistence type="predicted"/>
<dbReference type="Proteomes" id="UP001143674">
    <property type="component" value="Unassembled WGS sequence"/>
</dbReference>
<sequence>MTFERLPQATFRNDQVAVALSHSNLGGGHLGIAFHHAKDGPKVVHLAWHKLLRVEAIPQELKACWVSTTLQIPPTASKAVVGIVRSVASRLPHVNYGINLIAAKGSFTPKGEYRPPKGSDGLTCASFVVEVLRAASVPLVKYETWREEAANIEWAERVCRGLVESKAPQSHIDAVQKNKDNGLRLRPYEVAGAASLPMQQRPVDFDTAQQVGGVAEGHLQNLCSVLQPLGA</sequence>
<gene>
    <name evidence="1" type="ORF">LBW55_12425</name>
</gene>
<dbReference type="RefSeq" id="WP_184850490.1">
    <property type="nucleotide sequence ID" value="NZ_JABZEH010000001.1"/>
</dbReference>
<dbReference type="EMBL" id="JAIVEX010000005">
    <property type="protein sequence ID" value="MDB0522409.1"/>
    <property type="molecule type" value="Genomic_DNA"/>
</dbReference>
<evidence type="ECO:0000313" key="2">
    <source>
        <dbReference type="Proteomes" id="UP001143674"/>
    </source>
</evidence>
<comment type="caution">
    <text evidence="1">The sequence shown here is derived from an EMBL/GenBank/DDBJ whole genome shotgun (WGS) entry which is preliminary data.</text>
</comment>
<dbReference type="AlphaFoldDB" id="A0AAE3NK18"/>
<evidence type="ECO:0000313" key="1">
    <source>
        <dbReference type="EMBL" id="MDB0522409.1"/>
    </source>
</evidence>
<accession>A0AAE3NK18</accession>
<reference evidence="1" key="1">
    <citation type="submission" date="2021-09" db="EMBL/GenBank/DDBJ databases">
        <title>Genomic analysis of Ralstonia spp.</title>
        <authorList>
            <person name="Aburjaile F."/>
            <person name="Ariute J.C."/>
            <person name="Pais A.K.L."/>
            <person name="Albuquerque G.M.R."/>
            <person name="Silva A.M.F."/>
            <person name="Brenig B."/>
            <person name="Azevedo V."/>
            <person name="Matiuzzi M."/>
            <person name="Ramos R."/>
            <person name="Goes-Neto A."/>
            <person name="Soares S."/>
            <person name="Iseppon A.M.B."/>
            <person name="Souza E."/>
            <person name="Gama M."/>
        </authorList>
    </citation>
    <scope>NUCLEOTIDE SEQUENCE</scope>
    <source>
        <strain evidence="1">B4</strain>
    </source>
</reference>
<protein>
    <submittedName>
        <fullName evidence="1">Uncharacterized protein</fullName>
    </submittedName>
</protein>